<dbReference type="SMART" id="SM00987">
    <property type="entry name" value="UreE_C"/>
    <property type="match status" value="1"/>
</dbReference>
<evidence type="ECO:0000259" key="12">
    <source>
        <dbReference type="SMART" id="SM00986"/>
    </source>
</evidence>
<dbReference type="GO" id="GO:0006281">
    <property type="term" value="P:DNA repair"/>
    <property type="evidence" value="ECO:0007669"/>
    <property type="project" value="UniProtKB-KW"/>
</dbReference>
<feature type="domain" description="Uracil-DNA glycosylase-like" evidence="12">
    <location>
        <begin position="145"/>
        <end position="297"/>
    </location>
</feature>
<evidence type="ECO:0000256" key="10">
    <source>
        <dbReference type="ARBA" id="ARBA00023014"/>
    </source>
</evidence>
<comment type="catalytic activity">
    <reaction evidence="1">
        <text>Hydrolyzes single-stranded DNA or mismatched double-stranded DNA and polynucleotides, releasing free uracil.</text>
        <dbReference type="EC" id="3.2.2.27"/>
    </reaction>
</comment>
<evidence type="ECO:0000256" key="5">
    <source>
        <dbReference type="ARBA" id="ARBA00022485"/>
    </source>
</evidence>
<evidence type="ECO:0000256" key="4">
    <source>
        <dbReference type="ARBA" id="ARBA00019403"/>
    </source>
</evidence>
<dbReference type="EC" id="3.2.2.27" evidence="3"/>
<evidence type="ECO:0000256" key="11">
    <source>
        <dbReference type="ARBA" id="ARBA00023204"/>
    </source>
</evidence>
<keyword evidence="5" id="KW-0004">4Fe-4S</keyword>
<dbReference type="PANTHER" id="PTHR33693:SF1">
    <property type="entry name" value="TYPE-4 URACIL-DNA GLYCOSYLASE"/>
    <property type="match status" value="1"/>
</dbReference>
<evidence type="ECO:0000256" key="8">
    <source>
        <dbReference type="ARBA" id="ARBA00022801"/>
    </source>
</evidence>
<dbReference type="GO" id="GO:0046872">
    <property type="term" value="F:metal ion binding"/>
    <property type="evidence" value="ECO:0007669"/>
    <property type="project" value="UniProtKB-KW"/>
</dbReference>
<dbReference type="NCBIfam" id="TIGR00758">
    <property type="entry name" value="UDG_fam4"/>
    <property type="match status" value="1"/>
</dbReference>
<evidence type="ECO:0000256" key="2">
    <source>
        <dbReference type="ARBA" id="ARBA00006521"/>
    </source>
</evidence>
<dbReference type="SUPFAM" id="SSF52141">
    <property type="entry name" value="Uracil-DNA glycosylase-like"/>
    <property type="match status" value="1"/>
</dbReference>
<evidence type="ECO:0000256" key="3">
    <source>
        <dbReference type="ARBA" id="ARBA00012030"/>
    </source>
</evidence>
<dbReference type="SMART" id="SM00986">
    <property type="entry name" value="UDG"/>
    <property type="match status" value="1"/>
</dbReference>
<accession>A0AAJ0UH46</accession>
<dbReference type="InterPro" id="IPR036895">
    <property type="entry name" value="Uracil-DNA_glycosylase-like_sf"/>
</dbReference>
<dbReference type="PANTHER" id="PTHR33693">
    <property type="entry name" value="TYPE-5 URACIL-DNA GLYCOSYLASE"/>
    <property type="match status" value="1"/>
</dbReference>
<dbReference type="CDD" id="cd10030">
    <property type="entry name" value="UDG-F4_TTUDGA_SPO1dp_like"/>
    <property type="match status" value="1"/>
</dbReference>
<dbReference type="EMBL" id="NHSF01000059">
    <property type="protein sequence ID" value="MBK5931206.1"/>
    <property type="molecule type" value="Genomic_DNA"/>
</dbReference>
<reference evidence="13" key="1">
    <citation type="submission" date="2017-05" db="EMBL/GenBank/DDBJ databases">
        <authorList>
            <person name="Imhoff J.F."/>
            <person name="Rahn T."/>
            <person name="Kuenzel S."/>
            <person name="Neulinger S.C."/>
        </authorList>
    </citation>
    <scope>NUCLEOTIDE SEQUENCE</scope>
    <source>
        <strain evidence="13">DSM 4395</strain>
    </source>
</reference>
<reference evidence="13" key="2">
    <citation type="journal article" date="2020" name="Microorganisms">
        <title>Osmotic Adaptation and Compatible Solute Biosynthesis of Phototrophic Bacteria as Revealed from Genome Analyses.</title>
        <authorList>
            <person name="Imhoff J.F."/>
            <person name="Rahn T."/>
            <person name="Kunzel S."/>
            <person name="Keller A."/>
            <person name="Neulinger S.C."/>
        </authorList>
    </citation>
    <scope>NUCLEOTIDE SEQUENCE</scope>
    <source>
        <strain evidence="13">DSM 4395</strain>
    </source>
</reference>
<dbReference type="RefSeq" id="WP_201246006.1">
    <property type="nucleotide sequence ID" value="NZ_NHSF01000059.1"/>
</dbReference>
<comment type="caution">
    <text evidence="13">The sequence shown here is derived from an EMBL/GenBank/DDBJ whole genome shotgun (WGS) entry which is preliminary data.</text>
</comment>
<evidence type="ECO:0000313" key="13">
    <source>
        <dbReference type="EMBL" id="MBK5931206.1"/>
    </source>
</evidence>
<gene>
    <name evidence="13" type="ORF">CCR82_11925</name>
</gene>
<evidence type="ECO:0000256" key="7">
    <source>
        <dbReference type="ARBA" id="ARBA00022763"/>
    </source>
</evidence>
<name>A0AAJ0UH46_HALSE</name>
<keyword evidence="7" id="KW-0227">DNA damage</keyword>
<dbReference type="AlphaFoldDB" id="A0AAJ0UH46"/>
<keyword evidence="11" id="KW-0234">DNA repair</keyword>
<evidence type="ECO:0000256" key="6">
    <source>
        <dbReference type="ARBA" id="ARBA00022723"/>
    </source>
</evidence>
<comment type="similarity">
    <text evidence="2">Belongs to the uracil-DNA glycosylase (UDG) superfamily. Type 4 (UDGa) family.</text>
</comment>
<organism evidence="13 14">
    <name type="scientific">Halochromatium salexigens</name>
    <name type="common">Chromatium salexigens</name>
    <dbReference type="NCBI Taxonomy" id="49447"/>
    <lineage>
        <taxon>Bacteria</taxon>
        <taxon>Pseudomonadati</taxon>
        <taxon>Pseudomonadota</taxon>
        <taxon>Gammaproteobacteria</taxon>
        <taxon>Chromatiales</taxon>
        <taxon>Chromatiaceae</taxon>
        <taxon>Halochromatium</taxon>
    </lineage>
</organism>
<keyword evidence="14" id="KW-1185">Reference proteome</keyword>
<dbReference type="Proteomes" id="UP001296967">
    <property type="component" value="Unassembled WGS sequence"/>
</dbReference>
<dbReference type="Gene3D" id="3.40.470.10">
    <property type="entry name" value="Uracil-DNA glycosylase-like domain"/>
    <property type="match status" value="1"/>
</dbReference>
<evidence type="ECO:0000256" key="9">
    <source>
        <dbReference type="ARBA" id="ARBA00023004"/>
    </source>
</evidence>
<protein>
    <recommendedName>
        <fullName evidence="4">Type-4 uracil-DNA glycosylase</fullName>
        <ecNumber evidence="3">3.2.2.27</ecNumber>
    </recommendedName>
</protein>
<dbReference type="InterPro" id="IPR005122">
    <property type="entry name" value="Uracil-DNA_glycosylase-like"/>
</dbReference>
<dbReference type="GO" id="GO:0004844">
    <property type="term" value="F:uracil DNA N-glycosylase activity"/>
    <property type="evidence" value="ECO:0007669"/>
    <property type="project" value="UniProtKB-EC"/>
</dbReference>
<dbReference type="InterPro" id="IPR005273">
    <property type="entry name" value="Ura-DNA_glyco_family4"/>
</dbReference>
<keyword evidence="10" id="KW-0411">Iron-sulfur</keyword>
<dbReference type="Pfam" id="PF03167">
    <property type="entry name" value="UDG"/>
    <property type="match status" value="1"/>
</dbReference>
<evidence type="ECO:0000313" key="14">
    <source>
        <dbReference type="Proteomes" id="UP001296967"/>
    </source>
</evidence>
<sequence>MDEARRLHYLAAMGIEVWQPRVAGESAAATVPAPEPKSALEPAPLLADQDAEPAPQPALTAQPTTGATGAQAALQAIARASLARKTQAAVPAATSHSAPAAAAAAATAATDEQRQITGMDWDTLAACVAECRRCPLCETRTKTVFGTGDRHAELLFVGEGPGQDEDQQGEPFVGRAGQLLNKMLAAIGLAREQVYIANIVKCRPPRNRNPAPEEASACRPYLERQIALLEPKLIVSLGAVSANNLLGNSEAVGRMRGKHHHYQPGDGAEPIPLLVTYHPSYYLRSPAEKAKGWQDLQRIITLLRERR</sequence>
<evidence type="ECO:0000256" key="1">
    <source>
        <dbReference type="ARBA" id="ARBA00001400"/>
    </source>
</evidence>
<dbReference type="InterPro" id="IPR051536">
    <property type="entry name" value="UDG_Type-4/5"/>
</dbReference>
<proteinExistence type="inferred from homology"/>
<keyword evidence="9" id="KW-0408">Iron</keyword>
<keyword evidence="8" id="KW-0378">Hydrolase</keyword>
<dbReference type="GO" id="GO:0051539">
    <property type="term" value="F:4 iron, 4 sulfur cluster binding"/>
    <property type="evidence" value="ECO:0007669"/>
    <property type="project" value="UniProtKB-KW"/>
</dbReference>
<keyword evidence="6" id="KW-0479">Metal-binding</keyword>